<feature type="non-terminal residue" evidence="1">
    <location>
        <position position="1"/>
    </location>
</feature>
<reference evidence="1" key="1">
    <citation type="submission" date="2018-10" db="EMBL/GenBank/DDBJ databases">
        <title>Effector identification in a new, highly contiguous assembly of the strawberry crown rot pathogen Phytophthora cactorum.</title>
        <authorList>
            <person name="Armitage A.D."/>
            <person name="Nellist C.F."/>
            <person name="Bates H."/>
            <person name="Vickerstaff R.J."/>
            <person name="Harrison R.J."/>
        </authorList>
    </citation>
    <scope>NUCLEOTIDE SEQUENCE</scope>
    <source>
        <strain evidence="1">P415</strain>
    </source>
</reference>
<sequence>AEQKEHPVLRRDQKFQALLLTNTLSFADTAINLVDLIAEDDRVMYYAVATVFY</sequence>
<proteinExistence type="predicted"/>
<evidence type="ECO:0000313" key="2">
    <source>
        <dbReference type="Proteomes" id="UP000697107"/>
    </source>
</evidence>
<comment type="caution">
    <text evidence="1">The sequence shown here is derived from an EMBL/GenBank/DDBJ whole genome shotgun (WGS) entry which is preliminary data.</text>
</comment>
<name>A0A8T1ESG4_9STRA</name>
<dbReference type="AlphaFoldDB" id="A0A8T1ESG4"/>
<dbReference type="EMBL" id="RCML01001875">
    <property type="protein sequence ID" value="KAG2959964.1"/>
    <property type="molecule type" value="Genomic_DNA"/>
</dbReference>
<dbReference type="Proteomes" id="UP000697107">
    <property type="component" value="Unassembled WGS sequence"/>
</dbReference>
<protein>
    <submittedName>
        <fullName evidence="1">Uncharacterized protein</fullName>
    </submittedName>
</protein>
<evidence type="ECO:0000313" key="1">
    <source>
        <dbReference type="EMBL" id="KAG2959964.1"/>
    </source>
</evidence>
<gene>
    <name evidence="1" type="ORF">PC118_g22753</name>
</gene>
<organism evidence="1 2">
    <name type="scientific">Phytophthora cactorum</name>
    <dbReference type="NCBI Taxonomy" id="29920"/>
    <lineage>
        <taxon>Eukaryota</taxon>
        <taxon>Sar</taxon>
        <taxon>Stramenopiles</taxon>
        <taxon>Oomycota</taxon>
        <taxon>Peronosporomycetes</taxon>
        <taxon>Peronosporales</taxon>
        <taxon>Peronosporaceae</taxon>
        <taxon>Phytophthora</taxon>
    </lineage>
</organism>
<accession>A0A8T1ESG4</accession>